<keyword evidence="2" id="KW-0489">Methyltransferase</keyword>
<dbReference type="SMR" id="A0A8C6Y7Z3"/>
<evidence type="ECO:0000313" key="10">
    <source>
        <dbReference type="Ensembl" id="ENSNNAP00000024440.1"/>
    </source>
</evidence>
<reference evidence="10" key="2">
    <citation type="submission" date="2025-09" db="UniProtKB">
        <authorList>
            <consortium name="Ensembl"/>
        </authorList>
    </citation>
    <scope>IDENTIFICATION</scope>
</reference>
<dbReference type="Pfam" id="PF21985">
    <property type="entry name" value="TR61B_FKBP-like"/>
    <property type="match status" value="1"/>
</dbReference>
<dbReference type="OMA" id="TMLLLMD"/>
<organism evidence="10 11">
    <name type="scientific">Naja naja</name>
    <name type="common">Indian cobra</name>
    <dbReference type="NCBI Taxonomy" id="35670"/>
    <lineage>
        <taxon>Eukaryota</taxon>
        <taxon>Metazoa</taxon>
        <taxon>Chordata</taxon>
        <taxon>Craniata</taxon>
        <taxon>Vertebrata</taxon>
        <taxon>Euteleostomi</taxon>
        <taxon>Lepidosauria</taxon>
        <taxon>Squamata</taxon>
        <taxon>Bifurcata</taxon>
        <taxon>Unidentata</taxon>
        <taxon>Episquamata</taxon>
        <taxon>Toxicofera</taxon>
        <taxon>Serpentes</taxon>
        <taxon>Colubroidea</taxon>
        <taxon>Elapidae</taxon>
        <taxon>Elapinae</taxon>
        <taxon>Naja</taxon>
    </lineage>
</organism>
<dbReference type="SUPFAM" id="SSF53335">
    <property type="entry name" value="S-adenosyl-L-methionine-dependent methyltransferases"/>
    <property type="match status" value="1"/>
</dbReference>
<dbReference type="PANTHER" id="PTHR12133">
    <property type="entry name" value="TRNA (ADENINE(58)-N(1))-METHYLTRANSFERASE"/>
    <property type="match status" value="1"/>
</dbReference>
<dbReference type="PROSITE" id="PS51620">
    <property type="entry name" value="SAM_TRM61"/>
    <property type="match status" value="1"/>
</dbReference>
<comment type="catalytic activity">
    <reaction evidence="6">
        <text>an adenosine in mRNA + S-adenosyl-L-methionine = an N(1)-methyladenosine in mRNA + S-adenosyl-L-homocysteine + H(+)</text>
        <dbReference type="Rhea" id="RHEA:55392"/>
        <dbReference type="Rhea" id="RHEA-COMP:12414"/>
        <dbReference type="Rhea" id="RHEA-COMP:12415"/>
        <dbReference type="ChEBI" id="CHEBI:15378"/>
        <dbReference type="ChEBI" id="CHEBI:57856"/>
        <dbReference type="ChEBI" id="CHEBI:59789"/>
        <dbReference type="ChEBI" id="CHEBI:74411"/>
        <dbReference type="ChEBI" id="CHEBI:74491"/>
    </reaction>
</comment>
<reference evidence="10" key="1">
    <citation type="submission" date="2025-08" db="UniProtKB">
        <authorList>
            <consortium name="Ensembl"/>
        </authorList>
    </citation>
    <scope>IDENTIFICATION</scope>
</reference>
<sequence length="529" mass="58738">MMASCWQRLGLGASQGGTWASLRTKMREDRSIHDAGRKGLHLRGGVPGTVVGNSKAHRHQLQGKPTADPQGVSRRISSTSARDGDGRDELPEKVSPKSQPDSFRLRETSRARRGSLSPLERLSRMIPAELLSAEVRALRSAEVKESKSQGCETAVAEEGVFPGADSQLDRGSLAEKIKNATSKNCPFRVGELILIEGHRKYGTNWKIQCLLTGTGTYNTNVGFIRFSEIVGRLPGQLFHTSQGKILMIRRPSLEEYVLLMDRKPTIISPKDANTMLLLMDITQGDTVLEAGSGSGSMSLFLSKAVGSQGHVISYEIIKQHHKLAEENFWQWRNAWKIGHDKEWPNNVDFINQDILTAAEDLKSVTLDAVVLDMLSPQNALPVIFPSLKQGGVCVAYFANITQVIELMEAIRIRKLALFCEKVLEVTHRDWLICPATWEKKNVLKNIASELNLNDETVCRHENDVSAEERGNEALASANTRTPYVAKPFPYQVGYTVFLVKLRKFNSLYPNTAPDGMCQLEDCTSSEITH</sequence>
<dbReference type="CDD" id="cd02440">
    <property type="entry name" value="AdoMet_MTases"/>
    <property type="match status" value="1"/>
</dbReference>
<dbReference type="FunFam" id="3.10.330.20:FF:000003">
    <property type="entry name" value="tRNA (Adenine(58)-N(1))-methyltransferase, mitochondrial isoform X1"/>
    <property type="match status" value="1"/>
</dbReference>
<evidence type="ECO:0000259" key="9">
    <source>
        <dbReference type="Pfam" id="PF21985"/>
    </source>
</evidence>
<evidence type="ECO:0000256" key="5">
    <source>
        <dbReference type="ARBA" id="ARBA00022694"/>
    </source>
</evidence>
<evidence type="ECO:0000256" key="2">
    <source>
        <dbReference type="ARBA" id="ARBA00022603"/>
    </source>
</evidence>
<dbReference type="GO" id="GO:0005759">
    <property type="term" value="C:mitochondrial matrix"/>
    <property type="evidence" value="ECO:0007669"/>
    <property type="project" value="Ensembl"/>
</dbReference>
<evidence type="ECO:0000256" key="4">
    <source>
        <dbReference type="ARBA" id="ARBA00022691"/>
    </source>
</evidence>
<dbReference type="Ensembl" id="ENSNNAT00000025621.1">
    <property type="protein sequence ID" value="ENSNNAP00000024440.1"/>
    <property type="gene ID" value="ENSNNAG00000016057.1"/>
</dbReference>
<evidence type="ECO:0000259" key="8">
    <source>
        <dbReference type="Pfam" id="PF08704"/>
    </source>
</evidence>
<dbReference type="Gene3D" id="3.10.330.20">
    <property type="match status" value="1"/>
</dbReference>
<dbReference type="FunFam" id="3.40.50.150:FF:000181">
    <property type="entry name" value="tRNA (Adenine(58)-N(1))-methyltransferase, mitochondrial isoform X4"/>
    <property type="match status" value="1"/>
</dbReference>
<dbReference type="GO" id="GO:0061953">
    <property type="term" value="F:mRNA (adenine-N1-)-methyltransferase activity"/>
    <property type="evidence" value="ECO:0007669"/>
    <property type="project" value="Ensembl"/>
</dbReference>
<dbReference type="PANTHER" id="PTHR12133:SF1">
    <property type="entry name" value="TRNA (ADENINE(58)-N(1))-METHYLTRANSFERASE, MITOCHONDRIAL"/>
    <property type="match status" value="1"/>
</dbReference>
<proteinExistence type="predicted"/>
<feature type="compositionally biased region" description="Basic and acidic residues" evidence="7">
    <location>
        <begin position="82"/>
        <end position="95"/>
    </location>
</feature>
<dbReference type="InterPro" id="IPR049470">
    <property type="entry name" value="TRM61_C"/>
</dbReference>
<name>A0A8C6Y7Z3_NAJNA</name>
<feature type="domain" description="TR61B FKBP-like" evidence="9">
    <location>
        <begin position="189"/>
        <end position="243"/>
    </location>
</feature>
<keyword evidence="5" id="KW-0819">tRNA processing</keyword>
<dbReference type="GO" id="GO:0030488">
    <property type="term" value="P:tRNA methylation"/>
    <property type="evidence" value="ECO:0007669"/>
    <property type="project" value="InterPro"/>
</dbReference>
<protein>
    <recommendedName>
        <fullName evidence="1">tRNA (adenine(58)-N(1))-methyltransferase</fullName>
        <ecNumber evidence="1">2.1.1.220</ecNumber>
    </recommendedName>
</protein>
<accession>A0A8C6Y7Z3</accession>
<evidence type="ECO:0000256" key="7">
    <source>
        <dbReference type="SAM" id="MobiDB-lite"/>
    </source>
</evidence>
<evidence type="ECO:0000256" key="1">
    <source>
        <dbReference type="ARBA" id="ARBA00012796"/>
    </source>
</evidence>
<keyword evidence="3" id="KW-0808">Transferase</keyword>
<dbReference type="GO" id="GO:0031515">
    <property type="term" value="C:tRNA (m1A) methyltransferase complex"/>
    <property type="evidence" value="ECO:0007669"/>
    <property type="project" value="InterPro"/>
</dbReference>
<dbReference type="OrthoDB" id="5585464at2759"/>
<feature type="domain" description="tRNA (adenine(58)-N(1))-methyltransferase catalytic subunit TRM61 C-terminal" evidence="8">
    <location>
        <begin position="254"/>
        <end position="499"/>
    </location>
</feature>
<dbReference type="Proteomes" id="UP000694559">
    <property type="component" value="Unplaced"/>
</dbReference>
<dbReference type="GO" id="GO:0160107">
    <property type="term" value="F:tRNA (adenine(58)-N1)-methyltransferase activity"/>
    <property type="evidence" value="ECO:0007669"/>
    <property type="project" value="UniProtKB-EC"/>
</dbReference>
<feature type="region of interest" description="Disordered" evidence="7">
    <location>
        <begin position="34"/>
        <end position="116"/>
    </location>
</feature>
<gene>
    <name evidence="10" type="primary">TRMT61B</name>
</gene>
<evidence type="ECO:0000313" key="11">
    <source>
        <dbReference type="Proteomes" id="UP000694559"/>
    </source>
</evidence>
<evidence type="ECO:0000256" key="6">
    <source>
        <dbReference type="ARBA" id="ARBA00048481"/>
    </source>
</evidence>
<dbReference type="Gene3D" id="3.40.50.150">
    <property type="entry name" value="Vaccinia Virus protein VP39"/>
    <property type="match status" value="1"/>
</dbReference>
<dbReference type="GO" id="GO:0006397">
    <property type="term" value="P:mRNA processing"/>
    <property type="evidence" value="ECO:0007669"/>
    <property type="project" value="Ensembl"/>
</dbReference>
<keyword evidence="4" id="KW-0949">S-adenosyl-L-methionine</keyword>
<dbReference type="InterPro" id="IPR014816">
    <property type="entry name" value="tRNA_MeTrfase_Gcd14"/>
</dbReference>
<dbReference type="EC" id="2.1.1.220" evidence="1"/>
<dbReference type="InterPro" id="IPR029063">
    <property type="entry name" value="SAM-dependent_MTases_sf"/>
</dbReference>
<dbReference type="GeneTree" id="ENSGT00940000154239"/>
<evidence type="ECO:0000256" key="3">
    <source>
        <dbReference type="ARBA" id="ARBA00022679"/>
    </source>
</evidence>
<dbReference type="Pfam" id="PF08704">
    <property type="entry name" value="GCD14"/>
    <property type="match status" value="1"/>
</dbReference>
<dbReference type="InterPro" id="IPR054151">
    <property type="entry name" value="TR61B_FKBP-like"/>
</dbReference>
<dbReference type="GO" id="GO:0090646">
    <property type="term" value="P:mitochondrial tRNA processing"/>
    <property type="evidence" value="ECO:0007669"/>
    <property type="project" value="Ensembl"/>
</dbReference>
<keyword evidence="11" id="KW-1185">Reference proteome</keyword>
<dbReference type="GO" id="GO:0016433">
    <property type="term" value="F:rRNA (adenine) methyltransferase activity"/>
    <property type="evidence" value="ECO:0007669"/>
    <property type="project" value="Ensembl"/>
</dbReference>
<dbReference type="AlphaFoldDB" id="A0A8C6Y7Z3"/>